<evidence type="ECO:0000256" key="1">
    <source>
        <dbReference type="SAM" id="SignalP"/>
    </source>
</evidence>
<feature type="non-terminal residue" evidence="2">
    <location>
        <position position="52"/>
    </location>
</feature>
<keyword evidence="3" id="KW-1185">Reference proteome</keyword>
<name>A0A9X9LG88_GULGU</name>
<feature type="signal peptide" evidence="1">
    <location>
        <begin position="1"/>
        <end position="16"/>
    </location>
</feature>
<dbReference type="EMBL" id="CYRY02002700">
    <property type="protein sequence ID" value="VCW67436.1"/>
    <property type="molecule type" value="Genomic_DNA"/>
</dbReference>
<reference evidence="2 3" key="1">
    <citation type="submission" date="2018-10" db="EMBL/GenBank/DDBJ databases">
        <authorList>
            <person name="Ekblom R."/>
            <person name="Jareborg N."/>
        </authorList>
    </citation>
    <scope>NUCLEOTIDE SEQUENCE [LARGE SCALE GENOMIC DNA]</scope>
    <source>
        <tissue evidence="2">Muscle</tissue>
    </source>
</reference>
<keyword evidence="1" id="KW-0732">Signal</keyword>
<feature type="chain" id="PRO_5040795476" evidence="1">
    <location>
        <begin position="17"/>
        <end position="52"/>
    </location>
</feature>
<dbReference type="Proteomes" id="UP000269945">
    <property type="component" value="Unassembled WGS sequence"/>
</dbReference>
<gene>
    <name evidence="2" type="ORF">BN2614_LOCUS1</name>
</gene>
<accession>A0A9X9LG88</accession>
<protein>
    <submittedName>
        <fullName evidence="2">Uncharacterized protein</fullName>
    </submittedName>
</protein>
<evidence type="ECO:0000313" key="2">
    <source>
        <dbReference type="EMBL" id="VCW67436.1"/>
    </source>
</evidence>
<dbReference type="AlphaFoldDB" id="A0A9X9LG88"/>
<organism evidence="2 3">
    <name type="scientific">Gulo gulo</name>
    <name type="common">Wolverine</name>
    <name type="synonym">Gluton</name>
    <dbReference type="NCBI Taxonomy" id="48420"/>
    <lineage>
        <taxon>Eukaryota</taxon>
        <taxon>Metazoa</taxon>
        <taxon>Chordata</taxon>
        <taxon>Craniata</taxon>
        <taxon>Vertebrata</taxon>
        <taxon>Euteleostomi</taxon>
        <taxon>Mammalia</taxon>
        <taxon>Eutheria</taxon>
        <taxon>Laurasiatheria</taxon>
        <taxon>Carnivora</taxon>
        <taxon>Caniformia</taxon>
        <taxon>Musteloidea</taxon>
        <taxon>Mustelidae</taxon>
        <taxon>Guloninae</taxon>
        <taxon>Gulo</taxon>
    </lineage>
</organism>
<evidence type="ECO:0000313" key="3">
    <source>
        <dbReference type="Proteomes" id="UP000269945"/>
    </source>
</evidence>
<proteinExistence type="predicted"/>
<sequence length="52" mass="6168">MYFIYMILTTLTLLKSLPFLDEKINIRITTFSLFHFISECVCLEEQLHATIL</sequence>
<comment type="caution">
    <text evidence="2">The sequence shown here is derived from an EMBL/GenBank/DDBJ whole genome shotgun (WGS) entry which is preliminary data.</text>
</comment>